<feature type="compositionally biased region" description="Low complexity" evidence="6">
    <location>
        <begin position="37"/>
        <end position="50"/>
    </location>
</feature>
<evidence type="ECO:0000256" key="4">
    <source>
        <dbReference type="ARBA" id="ARBA00022833"/>
    </source>
</evidence>
<feature type="region of interest" description="Disordered" evidence="6">
    <location>
        <begin position="403"/>
        <end position="431"/>
    </location>
</feature>
<feature type="domain" description="C2H2-type" evidence="7">
    <location>
        <begin position="440"/>
        <end position="469"/>
    </location>
</feature>
<dbReference type="AlphaFoldDB" id="A0A9P6K373"/>
<dbReference type="Pfam" id="PF13912">
    <property type="entry name" value="zf-C2H2_6"/>
    <property type="match status" value="1"/>
</dbReference>
<gene>
    <name evidence="8" type="ORF">EC957_011739</name>
</gene>
<feature type="compositionally biased region" description="Polar residues" evidence="6">
    <location>
        <begin position="422"/>
        <end position="431"/>
    </location>
</feature>
<evidence type="ECO:0000256" key="5">
    <source>
        <dbReference type="PROSITE-ProRule" id="PRU00042"/>
    </source>
</evidence>
<dbReference type="SMART" id="SM00355">
    <property type="entry name" value="ZnF_C2H2"/>
    <property type="match status" value="3"/>
</dbReference>
<dbReference type="PROSITE" id="PS50157">
    <property type="entry name" value="ZINC_FINGER_C2H2_2"/>
    <property type="match status" value="3"/>
</dbReference>
<dbReference type="FunFam" id="3.30.160.60:FF:000125">
    <property type="entry name" value="Putative zinc finger protein 143"/>
    <property type="match status" value="1"/>
</dbReference>
<evidence type="ECO:0000256" key="1">
    <source>
        <dbReference type="ARBA" id="ARBA00022723"/>
    </source>
</evidence>
<keyword evidence="3 5" id="KW-0863">Zinc-finger</keyword>
<evidence type="ECO:0000259" key="7">
    <source>
        <dbReference type="PROSITE" id="PS50157"/>
    </source>
</evidence>
<feature type="compositionally biased region" description="Polar residues" evidence="6">
    <location>
        <begin position="57"/>
        <end position="79"/>
    </location>
</feature>
<feature type="region of interest" description="Disordered" evidence="6">
    <location>
        <begin position="37"/>
        <end position="79"/>
    </location>
</feature>
<dbReference type="FunFam" id="3.30.160.60:FF:001732">
    <property type="entry name" value="Zgc:162936"/>
    <property type="match status" value="1"/>
</dbReference>
<evidence type="ECO:0000256" key="6">
    <source>
        <dbReference type="SAM" id="MobiDB-lite"/>
    </source>
</evidence>
<proteinExistence type="predicted"/>
<evidence type="ECO:0000256" key="3">
    <source>
        <dbReference type="ARBA" id="ARBA00022771"/>
    </source>
</evidence>
<evidence type="ECO:0000313" key="9">
    <source>
        <dbReference type="Proteomes" id="UP000723463"/>
    </source>
</evidence>
<dbReference type="Gene3D" id="3.30.160.60">
    <property type="entry name" value="Classic Zinc Finger"/>
    <property type="match status" value="3"/>
</dbReference>
<feature type="domain" description="C2H2-type" evidence="7">
    <location>
        <begin position="498"/>
        <end position="517"/>
    </location>
</feature>
<accession>A0A9P6K373</accession>
<evidence type="ECO:0000313" key="8">
    <source>
        <dbReference type="EMBL" id="KAF9544733.1"/>
    </source>
</evidence>
<dbReference type="Pfam" id="PF00096">
    <property type="entry name" value="zf-C2H2"/>
    <property type="match status" value="2"/>
</dbReference>
<dbReference type="EMBL" id="JAAAXW010000085">
    <property type="protein sequence ID" value="KAF9544733.1"/>
    <property type="molecule type" value="Genomic_DNA"/>
</dbReference>
<keyword evidence="1" id="KW-0479">Metal-binding</keyword>
<keyword evidence="4" id="KW-0862">Zinc</keyword>
<dbReference type="FunFam" id="3.30.160.60:FF:000100">
    <property type="entry name" value="Zinc finger 45-like"/>
    <property type="match status" value="1"/>
</dbReference>
<evidence type="ECO:0000256" key="2">
    <source>
        <dbReference type="ARBA" id="ARBA00022737"/>
    </source>
</evidence>
<dbReference type="InterPro" id="IPR013087">
    <property type="entry name" value="Znf_C2H2_type"/>
</dbReference>
<dbReference type="PANTHER" id="PTHR23235">
    <property type="entry name" value="KRUEPPEL-LIKE TRANSCRIPTION FACTOR"/>
    <property type="match status" value="1"/>
</dbReference>
<dbReference type="GO" id="GO:0005694">
    <property type="term" value="C:chromosome"/>
    <property type="evidence" value="ECO:0007669"/>
    <property type="project" value="UniProtKB-ARBA"/>
</dbReference>
<dbReference type="GO" id="GO:0000978">
    <property type="term" value="F:RNA polymerase II cis-regulatory region sequence-specific DNA binding"/>
    <property type="evidence" value="ECO:0007669"/>
    <property type="project" value="TreeGrafter"/>
</dbReference>
<keyword evidence="9" id="KW-1185">Reference proteome</keyword>
<dbReference type="Proteomes" id="UP000723463">
    <property type="component" value="Unassembled WGS sequence"/>
</dbReference>
<feature type="domain" description="C2H2-type" evidence="7">
    <location>
        <begin position="470"/>
        <end position="497"/>
    </location>
</feature>
<sequence length="535" mass="55802">MAEERPTTAEPHHESELDEHTLLLHLQQTIANNNAALQHQQQQQDNNNHNTDAPAPISTTTVKTAASTEDNASATHNQPAATAAATAAASLETIPVTPQEAAVAAVAAFANSFNDTTADDIKALTKALTTPIEQIEAEERAAAAAVAAVAASVAASAASVDHSIIAKTDISTPAFDVNNVYNQVLSSIASQTQTTTTEGKRTAQEAFEQTQAAQALQLIALSLGSVTANTTTTTVESAVTTGHADSTVAHHTGDGAGAVPGTTDPLLSITEAISNFQRQTEQHPKLDEDTTAIAQAVLLATQANANKEALQGTSQAGPSSGSAESGANQGLTFEVDKATGKTQIKWVPDSRDDASVIQQALHTLIANSGILGVANGGLLAPPLGQFPAQGSQFGTAKEPVKTESAAMAPPPVPHVHKKRRTGGSSTQNTAASIPEGATAYPCTFDGCDKVFARLYNLKSHSRTHTNERPFVCSHCQLPFARNHDLKRHVKIHGGDKPFKCGGCGKSFSRLDALGRHKYNSKNRANCVDSVTPVLE</sequence>
<reference evidence="8" key="1">
    <citation type="journal article" date="2020" name="Fungal Divers.">
        <title>Resolving the Mortierellaceae phylogeny through synthesis of multi-gene phylogenetics and phylogenomics.</title>
        <authorList>
            <person name="Vandepol N."/>
            <person name="Liber J."/>
            <person name="Desiro A."/>
            <person name="Na H."/>
            <person name="Kennedy M."/>
            <person name="Barry K."/>
            <person name="Grigoriev I.V."/>
            <person name="Miller A.N."/>
            <person name="O'Donnell K."/>
            <person name="Stajich J.E."/>
            <person name="Bonito G."/>
        </authorList>
    </citation>
    <scope>NUCLEOTIDE SEQUENCE</scope>
    <source>
        <strain evidence="8">NRRL 2591</strain>
    </source>
</reference>
<dbReference type="GO" id="GO:0045893">
    <property type="term" value="P:positive regulation of DNA-templated transcription"/>
    <property type="evidence" value="ECO:0007669"/>
    <property type="project" value="UniProtKB-ARBA"/>
</dbReference>
<dbReference type="GO" id="GO:0008270">
    <property type="term" value="F:zinc ion binding"/>
    <property type="evidence" value="ECO:0007669"/>
    <property type="project" value="UniProtKB-KW"/>
</dbReference>
<keyword evidence="2" id="KW-0677">Repeat</keyword>
<dbReference type="InterPro" id="IPR036236">
    <property type="entry name" value="Znf_C2H2_sf"/>
</dbReference>
<dbReference type="SUPFAM" id="SSF57667">
    <property type="entry name" value="beta-beta-alpha zinc fingers"/>
    <property type="match status" value="2"/>
</dbReference>
<dbReference type="PANTHER" id="PTHR23235:SF120">
    <property type="entry name" value="KRUPPEL-LIKE FACTOR 15"/>
    <property type="match status" value="1"/>
</dbReference>
<dbReference type="GO" id="GO:0000981">
    <property type="term" value="F:DNA-binding transcription factor activity, RNA polymerase II-specific"/>
    <property type="evidence" value="ECO:0007669"/>
    <property type="project" value="TreeGrafter"/>
</dbReference>
<name>A0A9P6K373_9FUNG</name>
<comment type="caution">
    <text evidence="8">The sequence shown here is derived from an EMBL/GenBank/DDBJ whole genome shotgun (WGS) entry which is preliminary data.</text>
</comment>
<organism evidence="8 9">
    <name type="scientific">Mortierella hygrophila</name>
    <dbReference type="NCBI Taxonomy" id="979708"/>
    <lineage>
        <taxon>Eukaryota</taxon>
        <taxon>Fungi</taxon>
        <taxon>Fungi incertae sedis</taxon>
        <taxon>Mucoromycota</taxon>
        <taxon>Mortierellomycotina</taxon>
        <taxon>Mortierellomycetes</taxon>
        <taxon>Mortierellales</taxon>
        <taxon>Mortierellaceae</taxon>
        <taxon>Mortierella</taxon>
    </lineage>
</organism>
<protein>
    <recommendedName>
        <fullName evidence="7">C2H2-type domain-containing protein</fullName>
    </recommendedName>
</protein>
<dbReference type="PROSITE" id="PS00028">
    <property type="entry name" value="ZINC_FINGER_C2H2_1"/>
    <property type="match status" value="2"/>
</dbReference>